<keyword evidence="6" id="KW-0411">Iron-sulfur</keyword>
<dbReference type="EMBL" id="NRSG01000129">
    <property type="protein sequence ID" value="MBK1659859.1"/>
    <property type="molecule type" value="Genomic_DNA"/>
</dbReference>
<dbReference type="RefSeq" id="WP_133221251.1">
    <property type="nucleotide sequence ID" value="NZ_NRSG01000129.1"/>
</dbReference>
<keyword evidence="4" id="KW-0249">Electron transport</keyword>
<comment type="caution">
    <text evidence="8">The sequence shown here is derived from an EMBL/GenBank/DDBJ whole genome shotgun (WGS) entry which is preliminary data.</text>
</comment>
<dbReference type="PANTHER" id="PTHR42859:SF10">
    <property type="entry name" value="DIMETHYLSULFOXIDE REDUCTASE CHAIN B"/>
    <property type="match status" value="1"/>
</dbReference>
<evidence type="ECO:0000256" key="5">
    <source>
        <dbReference type="ARBA" id="ARBA00023004"/>
    </source>
</evidence>
<dbReference type="InterPro" id="IPR050294">
    <property type="entry name" value="RnfB_subfamily"/>
</dbReference>
<dbReference type="Proteomes" id="UP000697995">
    <property type="component" value="Unassembled WGS sequence"/>
</dbReference>
<keyword evidence="5" id="KW-0408">Iron</keyword>
<evidence type="ECO:0000313" key="8">
    <source>
        <dbReference type="EMBL" id="MBK1659859.1"/>
    </source>
</evidence>
<evidence type="ECO:0000259" key="7">
    <source>
        <dbReference type="PROSITE" id="PS51379"/>
    </source>
</evidence>
<evidence type="ECO:0000256" key="4">
    <source>
        <dbReference type="ARBA" id="ARBA00022982"/>
    </source>
</evidence>
<dbReference type="PROSITE" id="PS51379">
    <property type="entry name" value="4FE4S_FER_2"/>
    <property type="match status" value="1"/>
</dbReference>
<evidence type="ECO:0000313" key="9">
    <source>
        <dbReference type="Proteomes" id="UP000697995"/>
    </source>
</evidence>
<keyword evidence="2" id="KW-0004">4Fe-4S</keyword>
<protein>
    <recommendedName>
        <fullName evidence="7">4Fe-4S ferredoxin-type domain-containing protein</fullName>
    </recommendedName>
</protein>
<evidence type="ECO:0000256" key="6">
    <source>
        <dbReference type="ARBA" id="ARBA00023014"/>
    </source>
</evidence>
<keyword evidence="9" id="KW-1185">Reference proteome</keyword>
<gene>
    <name evidence="8" type="ORF">CKO45_16635</name>
</gene>
<proteinExistence type="predicted"/>
<dbReference type="Gene3D" id="3.30.70.20">
    <property type="match status" value="1"/>
</dbReference>
<dbReference type="InterPro" id="IPR017896">
    <property type="entry name" value="4Fe4S_Fe-S-bd"/>
</dbReference>
<keyword evidence="3" id="KW-0479">Metal-binding</keyword>
<dbReference type="InterPro" id="IPR017900">
    <property type="entry name" value="4Fe4S_Fe_S_CS"/>
</dbReference>
<organism evidence="8 9">
    <name type="scientific">Paracraurococcus ruber</name>
    <dbReference type="NCBI Taxonomy" id="77675"/>
    <lineage>
        <taxon>Bacteria</taxon>
        <taxon>Pseudomonadati</taxon>
        <taxon>Pseudomonadota</taxon>
        <taxon>Alphaproteobacteria</taxon>
        <taxon>Acetobacterales</taxon>
        <taxon>Roseomonadaceae</taxon>
        <taxon>Paracraurococcus</taxon>
    </lineage>
</organism>
<dbReference type="Pfam" id="PF00037">
    <property type="entry name" value="Fer4"/>
    <property type="match status" value="1"/>
</dbReference>
<dbReference type="SUPFAM" id="SSF54862">
    <property type="entry name" value="4Fe-4S ferredoxins"/>
    <property type="match status" value="1"/>
</dbReference>
<sequence length="342" mass="35939">MSDFVIHKGQRPAGGFARHYGAATEQVTFSPSKPTKVMLADGREGQGSCLGCGNAPCMEKHPSELALAGELEAYPGDPSLDVCPTQVITWDAASSAATVDANACIGCGLCVARCPYGAISLQAGRTAAIATGDPDGLVVAKGGQAEHPKPTRTGTLAKLNAPAAAAIPETVGSLPDAKSVLLVRNLLHEIGMNARVRRRGDTNMRIDAVGYARSNRPFVAEIELSNAVIENPRALLEDVAILHARYGYVVADIDPVSIILSLPNLRSEYYQVIRDIENVLGVRCRTVTVGAMVALLWTCSRLDGFEGDAFIIGAGGADLAANLGMHEGVLHEPYPGAFRPAK</sequence>
<accession>A0ABS1CZI3</accession>
<reference evidence="8 9" key="1">
    <citation type="journal article" date="2020" name="Microorganisms">
        <title>Osmotic Adaptation and Compatible Solute Biosynthesis of Phototrophic Bacteria as Revealed from Genome Analyses.</title>
        <authorList>
            <person name="Imhoff J.F."/>
            <person name="Rahn T."/>
            <person name="Kunzel S."/>
            <person name="Keller A."/>
            <person name="Neulinger S.C."/>
        </authorList>
    </citation>
    <scope>NUCLEOTIDE SEQUENCE [LARGE SCALE GENOMIC DNA]</scope>
    <source>
        <strain evidence="8 9">DSM 15382</strain>
    </source>
</reference>
<feature type="domain" description="4Fe-4S ferredoxin-type" evidence="7">
    <location>
        <begin position="95"/>
        <end position="124"/>
    </location>
</feature>
<keyword evidence="1" id="KW-0813">Transport</keyword>
<evidence type="ECO:0000256" key="3">
    <source>
        <dbReference type="ARBA" id="ARBA00022723"/>
    </source>
</evidence>
<evidence type="ECO:0000256" key="2">
    <source>
        <dbReference type="ARBA" id="ARBA00022485"/>
    </source>
</evidence>
<dbReference type="PANTHER" id="PTHR42859">
    <property type="entry name" value="OXIDOREDUCTASE"/>
    <property type="match status" value="1"/>
</dbReference>
<dbReference type="PROSITE" id="PS00198">
    <property type="entry name" value="4FE4S_FER_1"/>
    <property type="match status" value="1"/>
</dbReference>
<evidence type="ECO:0000256" key="1">
    <source>
        <dbReference type="ARBA" id="ARBA00022448"/>
    </source>
</evidence>
<name>A0ABS1CZI3_9PROT</name>